<evidence type="ECO:0000256" key="1">
    <source>
        <dbReference type="SAM" id="Phobius"/>
    </source>
</evidence>
<gene>
    <name evidence="2" type="ORF">GYMLUDRAFT_241627</name>
</gene>
<feature type="transmembrane region" description="Helical" evidence="1">
    <location>
        <begin position="112"/>
        <end position="129"/>
    </location>
</feature>
<feature type="transmembrane region" description="Helical" evidence="1">
    <location>
        <begin position="86"/>
        <end position="103"/>
    </location>
</feature>
<feature type="transmembrane region" description="Helical" evidence="1">
    <location>
        <begin position="164"/>
        <end position="183"/>
    </location>
</feature>
<feature type="transmembrane region" description="Helical" evidence="1">
    <location>
        <begin position="299"/>
        <end position="325"/>
    </location>
</feature>
<feature type="transmembrane region" description="Helical" evidence="1">
    <location>
        <begin position="273"/>
        <end position="292"/>
    </location>
</feature>
<accession>A0A0D0D380</accession>
<sequence length="340" mass="36911">MPFAKISNLVALLLFTSLAVLAVNFILVHGQVSGFFAGLNAQCPSLSLGDTTPYRLFYTGIHSIDETLCGIVAMFHSSFDPSVSQFLTYFLISGLPVMAHVYLESYRPNKPIVLALPVIFVQAMQFLSFGVTFSVYWMLFVVSGAAQSAPLGRQSMITIAHAQAVLFGIFISIILTGCLMVLQDPYITAIWQVFPAVVSIASLLHLFIRPASRYPDSGFSVIRGSYIASFIVISSLHISILTSNSLDELKSLFLPSIHVLPSSAPLERHSLNLLQWDAVFGFSSSLLGTLWFGRNTKEIVALFAWSIFGSVLAGPGAAFAASALWRESCLHAGTKNGKSE</sequence>
<keyword evidence="1" id="KW-0812">Transmembrane</keyword>
<protein>
    <submittedName>
        <fullName evidence="2">Uncharacterized protein</fullName>
    </submittedName>
</protein>
<reference evidence="2 3" key="1">
    <citation type="submission" date="2014-04" db="EMBL/GenBank/DDBJ databases">
        <title>Evolutionary Origins and Diversification of the Mycorrhizal Mutualists.</title>
        <authorList>
            <consortium name="DOE Joint Genome Institute"/>
            <consortium name="Mycorrhizal Genomics Consortium"/>
            <person name="Kohler A."/>
            <person name="Kuo A."/>
            <person name="Nagy L.G."/>
            <person name="Floudas D."/>
            <person name="Copeland A."/>
            <person name="Barry K.W."/>
            <person name="Cichocki N."/>
            <person name="Veneault-Fourrey C."/>
            <person name="LaButti K."/>
            <person name="Lindquist E.A."/>
            <person name="Lipzen A."/>
            <person name="Lundell T."/>
            <person name="Morin E."/>
            <person name="Murat C."/>
            <person name="Riley R."/>
            <person name="Ohm R."/>
            <person name="Sun H."/>
            <person name="Tunlid A."/>
            <person name="Henrissat B."/>
            <person name="Grigoriev I.V."/>
            <person name="Hibbett D.S."/>
            <person name="Martin F."/>
        </authorList>
    </citation>
    <scope>NUCLEOTIDE SEQUENCE [LARGE SCALE GENOMIC DNA]</scope>
    <source>
        <strain evidence="2 3">FD-317 M1</strain>
    </source>
</reference>
<keyword evidence="3" id="KW-1185">Reference proteome</keyword>
<dbReference type="OrthoDB" id="72269at2759"/>
<evidence type="ECO:0000313" key="2">
    <source>
        <dbReference type="EMBL" id="KIK63723.1"/>
    </source>
</evidence>
<dbReference type="HOGENOM" id="CLU_051717_0_0_1"/>
<dbReference type="AlphaFoldDB" id="A0A0D0D380"/>
<dbReference type="EMBL" id="KN834763">
    <property type="protein sequence ID" value="KIK63723.1"/>
    <property type="molecule type" value="Genomic_DNA"/>
</dbReference>
<feature type="transmembrane region" description="Helical" evidence="1">
    <location>
        <begin position="189"/>
        <end position="208"/>
    </location>
</feature>
<dbReference type="Proteomes" id="UP000053593">
    <property type="component" value="Unassembled WGS sequence"/>
</dbReference>
<organism evidence="2 3">
    <name type="scientific">Collybiopsis luxurians FD-317 M1</name>
    <dbReference type="NCBI Taxonomy" id="944289"/>
    <lineage>
        <taxon>Eukaryota</taxon>
        <taxon>Fungi</taxon>
        <taxon>Dikarya</taxon>
        <taxon>Basidiomycota</taxon>
        <taxon>Agaricomycotina</taxon>
        <taxon>Agaricomycetes</taxon>
        <taxon>Agaricomycetidae</taxon>
        <taxon>Agaricales</taxon>
        <taxon>Marasmiineae</taxon>
        <taxon>Omphalotaceae</taxon>
        <taxon>Collybiopsis</taxon>
        <taxon>Collybiopsis luxurians</taxon>
    </lineage>
</organism>
<name>A0A0D0D380_9AGAR</name>
<proteinExistence type="predicted"/>
<keyword evidence="1" id="KW-1133">Transmembrane helix</keyword>
<feature type="transmembrane region" description="Helical" evidence="1">
    <location>
        <begin position="220"/>
        <end position="240"/>
    </location>
</feature>
<evidence type="ECO:0000313" key="3">
    <source>
        <dbReference type="Proteomes" id="UP000053593"/>
    </source>
</evidence>
<keyword evidence="1" id="KW-0472">Membrane</keyword>